<dbReference type="EMBL" id="KZ851865">
    <property type="protein sequence ID" value="RDK38386.1"/>
    <property type="molecule type" value="Genomic_DNA"/>
</dbReference>
<organism evidence="3 4">
    <name type="scientific">Aspergillus phoenicis ATCC 13157</name>
    <dbReference type="NCBI Taxonomy" id="1353007"/>
    <lineage>
        <taxon>Eukaryota</taxon>
        <taxon>Fungi</taxon>
        <taxon>Dikarya</taxon>
        <taxon>Ascomycota</taxon>
        <taxon>Pezizomycotina</taxon>
        <taxon>Eurotiomycetes</taxon>
        <taxon>Eurotiomycetidae</taxon>
        <taxon>Eurotiales</taxon>
        <taxon>Aspergillaceae</taxon>
        <taxon>Aspergillus</taxon>
    </lineage>
</organism>
<feature type="domain" description="Isochorismatase-like" evidence="2">
    <location>
        <begin position="21"/>
        <end position="171"/>
    </location>
</feature>
<dbReference type="GO" id="GO:0016787">
    <property type="term" value="F:hydrolase activity"/>
    <property type="evidence" value="ECO:0007669"/>
    <property type="project" value="UniProtKB-KW"/>
</dbReference>
<evidence type="ECO:0000313" key="4">
    <source>
        <dbReference type="Proteomes" id="UP000254937"/>
    </source>
</evidence>
<keyword evidence="3" id="KW-0378">Hydrolase</keyword>
<protein>
    <submittedName>
        <fullName evidence="3">Isochorismatase hydrolase</fullName>
    </submittedName>
</protein>
<dbReference type="PANTHER" id="PTHR43559">
    <property type="entry name" value="HYDROLASE YCAC-RELATED"/>
    <property type="match status" value="1"/>
</dbReference>
<dbReference type="Gene3D" id="3.40.50.850">
    <property type="entry name" value="Isochorismatase-like"/>
    <property type="match status" value="1"/>
</dbReference>
<dbReference type="InterPro" id="IPR053152">
    <property type="entry name" value="Hydrolase_YcaC-like"/>
</dbReference>
<evidence type="ECO:0000259" key="2">
    <source>
        <dbReference type="Pfam" id="PF00857"/>
    </source>
</evidence>
<comment type="similarity">
    <text evidence="1">Belongs to the isochorismatase family.</text>
</comment>
<dbReference type="InterPro" id="IPR036380">
    <property type="entry name" value="Isochorismatase-like_sf"/>
</dbReference>
<evidence type="ECO:0000256" key="1">
    <source>
        <dbReference type="ARBA" id="ARBA00006336"/>
    </source>
</evidence>
<dbReference type="InterPro" id="IPR000868">
    <property type="entry name" value="Isochorismatase-like_dom"/>
</dbReference>
<gene>
    <name evidence="3" type="ORF">M752DRAFT_297346</name>
</gene>
<proteinExistence type="inferred from homology"/>
<dbReference type="Proteomes" id="UP000254937">
    <property type="component" value="Unassembled WGS sequence"/>
</dbReference>
<dbReference type="PANTHER" id="PTHR43559:SF3">
    <property type="entry name" value="HYDROLASE YCAC-RELATED"/>
    <property type="match status" value="1"/>
</dbReference>
<accession>A0A370P880</accession>
<dbReference type="Pfam" id="PF00857">
    <property type="entry name" value="Isochorismatase"/>
    <property type="match status" value="1"/>
</dbReference>
<evidence type="ECO:0000313" key="3">
    <source>
        <dbReference type="EMBL" id="RDK38386.1"/>
    </source>
</evidence>
<sequence length="227" mass="24978">MTAIAMGDKYPYERLDKDKALLLIVDLQEGLYSTVRDADPTAFKNNMLAHAAIGPLFNLPAVLTTSAQTGPNGPLPREILDMYPNSTIIKRPGEVDAWDNEDFRKAVRATGRTQILLASIMTDVCTCHLALSLRAEGYSVWANAEASGTSSTLVRDISNERMRHAGVQIVSLFSMVCDLMRDWRNVPGGKQMIPYLDKYFPVWGMIARNHEAAVLNGAVQAGEHGLN</sequence>
<reference evidence="3 4" key="1">
    <citation type="submission" date="2018-07" db="EMBL/GenBank/DDBJ databases">
        <title>Section-level genome sequencing of Aspergillus section Nigri to investigate inter- and intra-species variation.</title>
        <authorList>
            <consortium name="DOE Joint Genome Institute"/>
            <person name="Vesth T.C."/>
            <person name="Nybo J.L."/>
            <person name="Theobald S."/>
            <person name="Frisvad J.C."/>
            <person name="Larsen T.O."/>
            <person name="Nielsen K.F."/>
            <person name="Hoof J.B."/>
            <person name="Brandl J."/>
            <person name="Salamov A."/>
            <person name="Riley R."/>
            <person name="Gladden J.M."/>
            <person name="Phatale P."/>
            <person name="Nielsen M.T."/>
            <person name="Lyhne E.K."/>
            <person name="Kogle M.E."/>
            <person name="Strasser K."/>
            <person name="McDonnell E."/>
            <person name="Barry K."/>
            <person name="Clum A."/>
            <person name="Chen C."/>
            <person name="Nolan M."/>
            <person name="Sandor L."/>
            <person name="Kuo A."/>
            <person name="Lipzen A."/>
            <person name="Hainaut M."/>
            <person name="Drula E."/>
            <person name="Tsang A."/>
            <person name="Magnuson J.K."/>
            <person name="Henrissat B."/>
            <person name="Wiebenga A."/>
            <person name="Simmons B.A."/>
            <person name="Makela M.R."/>
            <person name="De vries R.P."/>
            <person name="Grigoriev I.V."/>
            <person name="Mortensen U.H."/>
            <person name="Baker S.E."/>
            <person name="Andersen M.R."/>
        </authorList>
    </citation>
    <scope>NUCLEOTIDE SEQUENCE [LARGE SCALE GENOMIC DNA]</scope>
    <source>
        <strain evidence="3 4">ATCC 13157</strain>
    </source>
</reference>
<dbReference type="AlphaFoldDB" id="A0A370P880"/>
<keyword evidence="4" id="KW-1185">Reference proteome</keyword>
<name>A0A370P880_ASPPH</name>
<dbReference type="SUPFAM" id="SSF52499">
    <property type="entry name" value="Isochorismatase-like hydrolases"/>
    <property type="match status" value="1"/>
</dbReference>